<dbReference type="KEGG" id="amah:DLM_0001"/>
<accession>A0A3G9GA64</accession>
<name>A0A3G9GA64_9NEIS</name>
<dbReference type="AlphaFoldDB" id="A0A3G9GA64"/>
<sequence length="293" mass="33702">MVEMARLNPEVLLVHTILSDGMQHALQQYREYLPQMRVVFGLDDLVGALPEKSVLHRIWRKTMPDARPRLRAVLKNADSLIVSTEPLVEACRDMIDDIHVIPNRLARSMWDGLQTRRGRGRKPRVGWVGAQQHQGDLALILDVVKQTAHEVDWVFMGMCLPEMRPYIAEEHGWVPFQDYPAKVAALDLDLAIAPLEVNTFNESKSNLRLLEYGAMRWPVICTDIYPYQTNNAPVCRVPNTTQAWVEAIRARVHDLDAAYREGDALRAWVDRHYWLEDHLDDWQQALTGQAVKK</sequence>
<evidence type="ECO:0000313" key="1">
    <source>
        <dbReference type="EMBL" id="BBF83689.1"/>
    </source>
</evidence>
<proteinExistence type="predicted"/>
<dbReference type="EMBL" id="AP018823">
    <property type="protein sequence ID" value="BBF83689.1"/>
    <property type="molecule type" value="Genomic_DNA"/>
</dbReference>
<organism evidence="1 2">
    <name type="scientific">Aquitalea magnusonii</name>
    <dbReference type="NCBI Taxonomy" id="332411"/>
    <lineage>
        <taxon>Bacteria</taxon>
        <taxon>Pseudomonadati</taxon>
        <taxon>Pseudomonadota</taxon>
        <taxon>Betaproteobacteria</taxon>
        <taxon>Neisseriales</taxon>
        <taxon>Chromobacteriaceae</taxon>
        <taxon>Aquitalea</taxon>
    </lineage>
</organism>
<dbReference type="Proteomes" id="UP000198290">
    <property type="component" value="Chromosome"/>
</dbReference>
<dbReference type="Gene3D" id="3.40.50.2000">
    <property type="entry name" value="Glycogen Phosphorylase B"/>
    <property type="match status" value="1"/>
</dbReference>
<protein>
    <submittedName>
        <fullName evidence="1">O-antigen biosynthesis protein</fullName>
    </submittedName>
</protein>
<reference evidence="2" key="3">
    <citation type="journal article" date="2017" name="Plant Physiol. Biochem.">
        <title>Differential oxidative and antioxidative response of duckweed Lemna minor toward plant growth promoting/inhibiting bacteria.</title>
        <authorList>
            <person name="Ishizawa H."/>
            <person name="Kuroda M."/>
            <person name="Morikawa M."/>
            <person name="Ike M."/>
        </authorList>
    </citation>
    <scope>NUCLEOTIDE SEQUENCE [LARGE SCALE GENOMIC DNA]</scope>
    <source>
        <strain evidence="2">H3</strain>
    </source>
</reference>
<gene>
    <name evidence="1" type="ORF">DLM_0001</name>
</gene>
<dbReference type="STRING" id="332411.VI06_10810"/>
<evidence type="ECO:0000313" key="2">
    <source>
        <dbReference type="Proteomes" id="UP000198290"/>
    </source>
</evidence>
<reference evidence="1 2" key="2">
    <citation type="journal article" date="2017" name="Genome Announc.">
        <title>Draft genome sequence of Aquitalea magnusonii strain H3, a plant growth-promoting bacterium of duckweed Lemna minor.</title>
        <authorList>
            <person name="Ishizawa H."/>
            <person name="Kuroda M."/>
            <person name="Ike M."/>
        </authorList>
    </citation>
    <scope>NUCLEOTIDE SEQUENCE [LARGE SCALE GENOMIC DNA]</scope>
    <source>
        <strain evidence="1 2">H3</strain>
    </source>
</reference>
<keyword evidence="2" id="KW-1185">Reference proteome</keyword>
<dbReference type="SUPFAM" id="SSF53756">
    <property type="entry name" value="UDP-Glycosyltransferase/glycogen phosphorylase"/>
    <property type="match status" value="1"/>
</dbReference>
<reference evidence="2" key="1">
    <citation type="journal article" date="2017" name="Biotechnol. Biofuels">
        <title>Evaluation of environmental bacterial communities as a factor affecting the growth of duckweed Lemna minor.</title>
        <authorList>
            <person name="Ishizawa H."/>
            <person name="Kuroda M."/>
            <person name="Morikawa M."/>
            <person name="Ike M."/>
        </authorList>
    </citation>
    <scope>NUCLEOTIDE SEQUENCE [LARGE SCALE GENOMIC DNA]</scope>
    <source>
        <strain evidence="2">H3</strain>
    </source>
</reference>